<proteinExistence type="predicted"/>
<sequence length="246" mass="28522">MVALLFFSSETATAQILNAESLRKVTDTSGFSGALALEFQLKRNKNDFFTVSNNLHLQYKMKRHLTIFKNDIDFQKIEGKKLSNSFISHLRYNYKLNSWLTWEAFLQGQYNKVNLINFRGLAGTGPRFKLSQLENYKLYLGTLVMYEQEELLDEVTPVSRDLRGSMYFSFSLYPTENISIVSTTYYQPKLKQFKNYRISSQSSLVVGLFENFALKTSYTFTYDAFPAQTIPNSQYDFTTGIAYTFD</sequence>
<reference evidence="1 2" key="1">
    <citation type="submission" date="2018-04" db="EMBL/GenBank/DDBJ databases">
        <title>Marixanthomonas spongiae HN-E44 sp. nov., isolated from a marine sponge.</title>
        <authorList>
            <person name="Luo L."/>
            <person name="Zhuang L."/>
        </authorList>
    </citation>
    <scope>NUCLEOTIDE SEQUENCE [LARGE SCALE GENOMIC DNA]</scope>
    <source>
        <strain evidence="1 2">HN-E44</strain>
    </source>
</reference>
<keyword evidence="2" id="KW-1185">Reference proteome</keyword>
<dbReference type="OrthoDB" id="5333575at2"/>
<evidence type="ECO:0008006" key="3">
    <source>
        <dbReference type="Google" id="ProtNLM"/>
    </source>
</evidence>
<dbReference type="InterPro" id="IPR007433">
    <property type="entry name" value="DUF481"/>
</dbReference>
<dbReference type="Pfam" id="PF04338">
    <property type="entry name" value="DUF481"/>
    <property type="match status" value="1"/>
</dbReference>
<comment type="caution">
    <text evidence="1">The sequence shown here is derived from an EMBL/GenBank/DDBJ whole genome shotgun (WGS) entry which is preliminary data.</text>
</comment>
<gene>
    <name evidence="1" type="ORF">DDV96_02125</name>
</gene>
<evidence type="ECO:0000313" key="2">
    <source>
        <dbReference type="Proteomes" id="UP000245962"/>
    </source>
</evidence>
<organism evidence="1 2">
    <name type="scientific">Marixanthomonas spongiae</name>
    <dbReference type="NCBI Taxonomy" id="2174845"/>
    <lineage>
        <taxon>Bacteria</taxon>
        <taxon>Pseudomonadati</taxon>
        <taxon>Bacteroidota</taxon>
        <taxon>Flavobacteriia</taxon>
        <taxon>Flavobacteriales</taxon>
        <taxon>Flavobacteriaceae</taxon>
        <taxon>Marixanthomonas</taxon>
    </lineage>
</organism>
<dbReference type="RefSeq" id="WP_116693074.1">
    <property type="nucleotide sequence ID" value="NZ_QEHR01000001.1"/>
</dbReference>
<dbReference type="AlphaFoldDB" id="A0A2U0I888"/>
<name>A0A2U0I888_9FLAO</name>
<dbReference type="Proteomes" id="UP000245962">
    <property type="component" value="Unassembled WGS sequence"/>
</dbReference>
<dbReference type="EMBL" id="QEHR01000001">
    <property type="protein sequence ID" value="PVW17325.1"/>
    <property type="molecule type" value="Genomic_DNA"/>
</dbReference>
<evidence type="ECO:0000313" key="1">
    <source>
        <dbReference type="EMBL" id="PVW17325.1"/>
    </source>
</evidence>
<accession>A0A2U0I888</accession>
<protein>
    <recommendedName>
        <fullName evidence="3">DUF481 domain-containing protein</fullName>
    </recommendedName>
</protein>